<evidence type="ECO:0000313" key="2">
    <source>
        <dbReference type="EMBL" id="ACY14725.1"/>
    </source>
</evidence>
<protein>
    <submittedName>
        <fullName evidence="2">Uncharacterized protein</fullName>
    </submittedName>
</protein>
<feature type="compositionally biased region" description="Low complexity" evidence="1">
    <location>
        <begin position="109"/>
        <end position="126"/>
    </location>
</feature>
<gene>
    <name evidence="2" type="ordered locus">Hoch_2180</name>
</gene>
<keyword evidence="3" id="KW-1185">Reference proteome</keyword>
<name>D0LH03_HALO1</name>
<dbReference type="HOGENOM" id="CLU_1832385_0_0_7"/>
<evidence type="ECO:0000256" key="1">
    <source>
        <dbReference type="SAM" id="MobiDB-lite"/>
    </source>
</evidence>
<accession>D0LH03</accession>
<dbReference type="KEGG" id="hoh:Hoch_2180"/>
<dbReference type="RefSeq" id="WP_012827333.1">
    <property type="nucleotide sequence ID" value="NC_013440.1"/>
</dbReference>
<proteinExistence type="predicted"/>
<feature type="region of interest" description="Disordered" evidence="1">
    <location>
        <begin position="66"/>
        <end position="140"/>
    </location>
</feature>
<dbReference type="Proteomes" id="UP000001880">
    <property type="component" value="Chromosome"/>
</dbReference>
<dbReference type="EMBL" id="CP001804">
    <property type="protein sequence ID" value="ACY14725.1"/>
    <property type="molecule type" value="Genomic_DNA"/>
</dbReference>
<dbReference type="AlphaFoldDB" id="D0LH03"/>
<evidence type="ECO:0000313" key="3">
    <source>
        <dbReference type="Proteomes" id="UP000001880"/>
    </source>
</evidence>
<feature type="compositionally biased region" description="Basic and acidic residues" evidence="1">
    <location>
        <begin position="67"/>
        <end position="81"/>
    </location>
</feature>
<reference evidence="2 3" key="1">
    <citation type="journal article" date="2010" name="Stand. Genomic Sci.">
        <title>Complete genome sequence of Haliangium ochraceum type strain (SMP-2).</title>
        <authorList>
            <consortium name="US DOE Joint Genome Institute (JGI-PGF)"/>
            <person name="Ivanova N."/>
            <person name="Daum C."/>
            <person name="Lang E."/>
            <person name="Abt B."/>
            <person name="Kopitz M."/>
            <person name="Saunders E."/>
            <person name="Lapidus A."/>
            <person name="Lucas S."/>
            <person name="Glavina Del Rio T."/>
            <person name="Nolan M."/>
            <person name="Tice H."/>
            <person name="Copeland A."/>
            <person name="Cheng J.F."/>
            <person name="Chen F."/>
            <person name="Bruce D."/>
            <person name="Goodwin L."/>
            <person name="Pitluck S."/>
            <person name="Mavromatis K."/>
            <person name="Pati A."/>
            <person name="Mikhailova N."/>
            <person name="Chen A."/>
            <person name="Palaniappan K."/>
            <person name="Land M."/>
            <person name="Hauser L."/>
            <person name="Chang Y.J."/>
            <person name="Jeffries C.D."/>
            <person name="Detter J.C."/>
            <person name="Brettin T."/>
            <person name="Rohde M."/>
            <person name="Goker M."/>
            <person name="Bristow J."/>
            <person name="Markowitz V."/>
            <person name="Eisen J.A."/>
            <person name="Hugenholtz P."/>
            <person name="Kyrpides N.C."/>
            <person name="Klenk H.P."/>
        </authorList>
    </citation>
    <scope>NUCLEOTIDE SEQUENCE [LARGE SCALE GENOMIC DNA]</scope>
    <source>
        <strain evidence="3">DSM 14365 / CIP 107738 / JCM 11303 / AJ 13395 / SMP-2</strain>
    </source>
</reference>
<sequence>MTKTHRNPLQLLALLLVLALPAAAYLLATHEPSSVREQPSAAAANAEFDKEVQALRERLAAMQGRLDSSKDKFAQLSEHGEPAAQDTGRAANSGTEAGNGRQDRPQKKPSTSRPSASSSATSGPRPIVISEACRRNPLDC</sequence>
<organism evidence="2 3">
    <name type="scientific">Haliangium ochraceum (strain DSM 14365 / JCM 11303 / SMP-2)</name>
    <dbReference type="NCBI Taxonomy" id="502025"/>
    <lineage>
        <taxon>Bacteria</taxon>
        <taxon>Pseudomonadati</taxon>
        <taxon>Myxococcota</taxon>
        <taxon>Polyangia</taxon>
        <taxon>Haliangiales</taxon>
        <taxon>Kofleriaceae</taxon>
        <taxon>Haliangium</taxon>
    </lineage>
</organism>